<feature type="transmembrane region" description="Helical" evidence="1">
    <location>
        <begin position="64"/>
        <end position="88"/>
    </location>
</feature>
<evidence type="ECO:0000313" key="3">
    <source>
        <dbReference type="Proteomes" id="UP000644756"/>
    </source>
</evidence>
<keyword evidence="3" id="KW-1185">Reference proteome</keyword>
<reference evidence="2" key="1">
    <citation type="journal article" date="2014" name="Int. J. Syst. Evol. Microbiol.">
        <title>Complete genome sequence of Corynebacterium casei LMG S-19264T (=DSM 44701T), isolated from a smear-ripened cheese.</title>
        <authorList>
            <consortium name="US DOE Joint Genome Institute (JGI-PGF)"/>
            <person name="Walter F."/>
            <person name="Albersmeier A."/>
            <person name="Kalinowski J."/>
            <person name="Ruckert C."/>
        </authorList>
    </citation>
    <scope>NUCLEOTIDE SEQUENCE</scope>
    <source>
        <strain evidence="2">CGMCC 1.12987</strain>
    </source>
</reference>
<gene>
    <name evidence="2" type="ORF">GCM10010916_22250</name>
</gene>
<comment type="caution">
    <text evidence="2">The sequence shown here is derived from an EMBL/GenBank/DDBJ whole genome shotgun (WGS) entry which is preliminary data.</text>
</comment>
<dbReference type="AlphaFoldDB" id="A0A917D2S6"/>
<keyword evidence="1" id="KW-0472">Membrane</keyword>
<keyword evidence="1" id="KW-1133">Transmembrane helix</keyword>
<accession>A0A917D2S6</accession>
<dbReference type="EMBL" id="BMGR01000006">
    <property type="protein sequence ID" value="GGG04711.1"/>
    <property type="molecule type" value="Genomic_DNA"/>
</dbReference>
<organism evidence="2 3">
    <name type="scientific">Paenibacillus abyssi</name>
    <dbReference type="NCBI Taxonomy" id="1340531"/>
    <lineage>
        <taxon>Bacteria</taxon>
        <taxon>Bacillati</taxon>
        <taxon>Bacillota</taxon>
        <taxon>Bacilli</taxon>
        <taxon>Bacillales</taxon>
        <taxon>Paenibacillaceae</taxon>
        <taxon>Paenibacillus</taxon>
    </lineage>
</organism>
<reference evidence="2" key="2">
    <citation type="submission" date="2020-09" db="EMBL/GenBank/DDBJ databases">
        <authorList>
            <person name="Sun Q."/>
            <person name="Zhou Y."/>
        </authorList>
    </citation>
    <scope>NUCLEOTIDE SEQUENCE</scope>
    <source>
        <strain evidence="2">CGMCC 1.12987</strain>
    </source>
</reference>
<dbReference type="Proteomes" id="UP000644756">
    <property type="component" value="Unassembled WGS sequence"/>
</dbReference>
<feature type="transmembrane region" description="Helical" evidence="1">
    <location>
        <begin position="94"/>
        <end position="111"/>
    </location>
</feature>
<dbReference type="Pfam" id="PF14325">
    <property type="entry name" value="DUF4383"/>
    <property type="match status" value="1"/>
</dbReference>
<dbReference type="RefSeq" id="WP_188531128.1">
    <property type="nucleotide sequence ID" value="NZ_BMGR01000006.1"/>
</dbReference>
<proteinExistence type="predicted"/>
<keyword evidence="1" id="KW-0812">Transmembrane</keyword>
<name>A0A917D2S6_9BACL</name>
<evidence type="ECO:0000313" key="2">
    <source>
        <dbReference type="EMBL" id="GGG04711.1"/>
    </source>
</evidence>
<feature type="transmembrane region" description="Helical" evidence="1">
    <location>
        <begin position="7"/>
        <end position="27"/>
    </location>
</feature>
<evidence type="ECO:0000256" key="1">
    <source>
        <dbReference type="SAM" id="Phobius"/>
    </source>
</evidence>
<sequence length="122" mass="13347">MAARRFAALVGIVFLLIGVLGFFYNHLFGIFHVDTTHNIIHLVVGVLGIFAASHEGYAYRFAQALGIVFMAMAVLGFFIKDLFGLMHVALAENILHFVVGAIALYLGYVVAEASPQTRSSRM</sequence>
<feature type="transmembrane region" description="Helical" evidence="1">
    <location>
        <begin position="39"/>
        <end position="57"/>
    </location>
</feature>
<protein>
    <submittedName>
        <fullName evidence="2">Membrane protein</fullName>
    </submittedName>
</protein>